<dbReference type="VEuPathDB" id="FungiDB:A9K55_002301"/>
<gene>
    <name evidence="5" type="ORF">A9K55_002301</name>
</gene>
<keyword evidence="4" id="KW-0472">Membrane</keyword>
<name>A0A2H4S5W8_CORMI</name>
<dbReference type="Proteomes" id="UP000323067">
    <property type="component" value="Chromosome iv"/>
</dbReference>
<dbReference type="PANTHER" id="PTHR31306">
    <property type="entry name" value="ALPHA-1,6-MANNOSYLTRANSFERASE MNN11-RELATED"/>
    <property type="match status" value="1"/>
</dbReference>
<evidence type="ECO:0000256" key="2">
    <source>
        <dbReference type="ARBA" id="ARBA00022676"/>
    </source>
</evidence>
<protein>
    <submittedName>
        <fullName evidence="5">Galactosyl transferase</fullName>
    </submittedName>
</protein>
<dbReference type="InterPro" id="IPR029044">
    <property type="entry name" value="Nucleotide-diphossugar_trans"/>
</dbReference>
<organism evidence="5 6">
    <name type="scientific">Cordyceps militaris</name>
    <name type="common">Caterpillar fungus</name>
    <name type="synonym">Clavaria militaris</name>
    <dbReference type="NCBI Taxonomy" id="73501"/>
    <lineage>
        <taxon>Eukaryota</taxon>
        <taxon>Fungi</taxon>
        <taxon>Dikarya</taxon>
        <taxon>Ascomycota</taxon>
        <taxon>Pezizomycotina</taxon>
        <taxon>Sordariomycetes</taxon>
        <taxon>Hypocreomycetidae</taxon>
        <taxon>Hypocreales</taxon>
        <taxon>Cordycipitaceae</taxon>
        <taxon>Cordyceps</taxon>
    </lineage>
</organism>
<keyword evidence="2" id="KW-0328">Glycosyltransferase</keyword>
<dbReference type="EMBL" id="CP023322">
    <property type="protein sequence ID" value="ATY58511.1"/>
    <property type="molecule type" value="Genomic_DNA"/>
</dbReference>
<dbReference type="Pfam" id="PF05637">
    <property type="entry name" value="Glyco_transf_34"/>
    <property type="match status" value="1"/>
</dbReference>
<evidence type="ECO:0000256" key="3">
    <source>
        <dbReference type="ARBA" id="ARBA00022679"/>
    </source>
</evidence>
<dbReference type="VEuPathDB" id="FungiDB:CCM_09484"/>
<dbReference type="PANTHER" id="PTHR31306:SF3">
    <property type="entry name" value="NUCLEOTIDE-DIPHOSPHO-SUGAR TRANSFERASE DOMAIN-CONTAINING PROTEIN"/>
    <property type="match status" value="1"/>
</dbReference>
<dbReference type="GO" id="GO:0016757">
    <property type="term" value="F:glycosyltransferase activity"/>
    <property type="evidence" value="ECO:0007669"/>
    <property type="project" value="UniProtKB-KW"/>
</dbReference>
<sequence>MNSSVLCQQRIKRFSLVPLAIFVVCSVLLLATYFDPEATARRAAKLADAAQKPTEVSLLGNLIEALYRPQITPITADNFTDETGEVFRTEGEPFYTKPLGKRVLIMDADTRPMTKDGELLSAAGVKWPHPDAISSGMLSHYLYSRIHGYDYRLIQVTRVADWSHTWSKIPAIKHALLQYDIVVFLDQDAVFRYPALPLEWLLNHWQHTNATGLMLAADPDKPFNTDPRGQRYLNTGFIIAQNSSRTHDLIDAWLRCPAGDEFPDCRRFAYDWPHEQAALVSFVRHFRFARPDDVRAVPCAEANGSPWTAAEHGCRGALVRHLWKEGKGRQPEELADQVLQYIMPALWRDFRTSHYVAMAKASAPKPETTTLAEGGATE</sequence>
<dbReference type="OrthoDB" id="3763672at2759"/>
<proteinExistence type="inferred from homology"/>
<keyword evidence="3 5" id="KW-0808">Transferase</keyword>
<evidence type="ECO:0000256" key="4">
    <source>
        <dbReference type="SAM" id="Phobius"/>
    </source>
</evidence>
<feature type="transmembrane region" description="Helical" evidence="4">
    <location>
        <begin position="16"/>
        <end position="34"/>
    </location>
</feature>
<keyword evidence="4" id="KW-1133">Transmembrane helix</keyword>
<evidence type="ECO:0000256" key="1">
    <source>
        <dbReference type="ARBA" id="ARBA00005664"/>
    </source>
</evidence>
<dbReference type="GO" id="GO:0000139">
    <property type="term" value="C:Golgi membrane"/>
    <property type="evidence" value="ECO:0007669"/>
    <property type="project" value="TreeGrafter"/>
</dbReference>
<dbReference type="GO" id="GO:0006487">
    <property type="term" value="P:protein N-linked glycosylation"/>
    <property type="evidence" value="ECO:0007669"/>
    <property type="project" value="TreeGrafter"/>
</dbReference>
<dbReference type="SUPFAM" id="SSF53448">
    <property type="entry name" value="Nucleotide-diphospho-sugar transferases"/>
    <property type="match status" value="1"/>
</dbReference>
<evidence type="ECO:0000313" key="6">
    <source>
        <dbReference type="Proteomes" id="UP000323067"/>
    </source>
</evidence>
<dbReference type="Gene3D" id="3.90.550.10">
    <property type="entry name" value="Spore Coat Polysaccharide Biosynthesis Protein SpsA, Chain A"/>
    <property type="match status" value="1"/>
</dbReference>
<evidence type="ECO:0000313" key="5">
    <source>
        <dbReference type="EMBL" id="ATY58511.1"/>
    </source>
</evidence>
<dbReference type="InterPro" id="IPR008630">
    <property type="entry name" value="Glyco_trans_34"/>
</dbReference>
<dbReference type="AlphaFoldDB" id="A0A2H4S5W8"/>
<keyword evidence="4" id="KW-0812">Transmembrane</keyword>
<reference evidence="5 6" key="1">
    <citation type="journal article" date="2017" name="BMC Genomics">
        <title>Chromosome level assembly and secondary metabolite potential of the parasitic fungus Cordyceps militaris.</title>
        <authorList>
            <person name="Kramer G.J."/>
            <person name="Nodwell J.R."/>
        </authorList>
    </citation>
    <scope>NUCLEOTIDE SEQUENCE [LARGE SCALE GENOMIC DNA]</scope>
    <source>
        <strain evidence="5 6">ATCC 34164</strain>
    </source>
</reference>
<accession>A0A2H4S5W8</accession>
<comment type="similarity">
    <text evidence="1">Belongs to the glycosyltransferase 34 family.</text>
</comment>